<organism evidence="4 5">
    <name type="scientific">Neodiprion lecontei</name>
    <name type="common">Redheaded pine sawfly</name>
    <dbReference type="NCBI Taxonomy" id="441921"/>
    <lineage>
        <taxon>Eukaryota</taxon>
        <taxon>Metazoa</taxon>
        <taxon>Ecdysozoa</taxon>
        <taxon>Arthropoda</taxon>
        <taxon>Hexapoda</taxon>
        <taxon>Insecta</taxon>
        <taxon>Pterygota</taxon>
        <taxon>Neoptera</taxon>
        <taxon>Endopterygota</taxon>
        <taxon>Hymenoptera</taxon>
        <taxon>Tenthredinoidea</taxon>
        <taxon>Diprionidae</taxon>
        <taxon>Diprioninae</taxon>
        <taxon>Neodiprion</taxon>
    </lineage>
</organism>
<name>A0A6J0BBD4_NEOLC</name>
<dbReference type="KEGG" id="nlo:107217850"/>
<keyword evidence="4" id="KW-1185">Reference proteome</keyword>
<dbReference type="Gene3D" id="2.40.50.90">
    <property type="match status" value="1"/>
</dbReference>
<dbReference type="PROSITE" id="PS50304">
    <property type="entry name" value="TUDOR"/>
    <property type="match status" value="1"/>
</dbReference>
<dbReference type="InterPro" id="IPR050621">
    <property type="entry name" value="Tudor_domain_containing"/>
</dbReference>
<dbReference type="InterPro" id="IPR004087">
    <property type="entry name" value="KH_dom"/>
</dbReference>
<evidence type="ECO:0000259" key="3">
    <source>
        <dbReference type="PROSITE" id="PS50304"/>
    </source>
</evidence>
<dbReference type="InParanoid" id="A0A6J0BBD4"/>
<feature type="domain" description="Tudor" evidence="3">
    <location>
        <begin position="297"/>
        <end position="356"/>
    </location>
</feature>
<dbReference type="GO" id="GO:0007283">
    <property type="term" value="P:spermatogenesis"/>
    <property type="evidence" value="ECO:0007669"/>
    <property type="project" value="TreeGrafter"/>
</dbReference>
<dbReference type="SMART" id="SM00322">
    <property type="entry name" value="KH"/>
    <property type="match status" value="2"/>
</dbReference>
<dbReference type="Pfam" id="PF00567">
    <property type="entry name" value="TUDOR"/>
    <property type="match status" value="1"/>
</dbReference>
<feature type="compositionally biased region" description="Polar residues" evidence="2">
    <location>
        <begin position="493"/>
        <end position="510"/>
    </location>
</feature>
<dbReference type="SUPFAM" id="SSF63748">
    <property type="entry name" value="Tudor/PWWP/MBT"/>
    <property type="match status" value="1"/>
</dbReference>
<dbReference type="OrthoDB" id="9995375at2759"/>
<gene>
    <name evidence="5 6" type="primary">LOC107217850</name>
</gene>
<accession>A0A6J0BBD4</accession>
<dbReference type="GO" id="GO:0003723">
    <property type="term" value="F:RNA binding"/>
    <property type="evidence" value="ECO:0007669"/>
    <property type="project" value="UniProtKB-UniRule"/>
</dbReference>
<keyword evidence="1" id="KW-0694">RNA-binding</keyword>
<dbReference type="GO" id="GO:0005739">
    <property type="term" value="C:mitochondrion"/>
    <property type="evidence" value="ECO:0007669"/>
    <property type="project" value="UniProtKB-ARBA"/>
</dbReference>
<dbReference type="Pfam" id="PF00013">
    <property type="entry name" value="KH_1"/>
    <property type="match status" value="2"/>
</dbReference>
<dbReference type="InterPro" id="IPR035437">
    <property type="entry name" value="SNase_OB-fold_sf"/>
</dbReference>
<evidence type="ECO:0000313" key="6">
    <source>
        <dbReference type="RefSeq" id="XP_046587672.1"/>
    </source>
</evidence>
<evidence type="ECO:0000313" key="5">
    <source>
        <dbReference type="RefSeq" id="XP_015511018.1"/>
    </source>
</evidence>
<sequence>MKLLDRQLVLTFAIGLSLTGASAALLYMYYKKDDDPNDIRTTRLTTSRQNEVEIKVPRQHVPIIIGRAGAMIKDIQDKTETRINFSNDDKELPDRICKIRGKPESVHLAQIMIENIIANQPVIEVYETYIPQRACGRIIGRGGDTINHIQAVSGAKIMVESSSYKNPDSNQRIIIKGTAEHIAAALALVEEKVREENEIREKLDVSSSLRAPRGKISTRKTAVQVSDNHVYSTDSNQIPKTQDPEVLMEVYVSAVENPSQFWVQVVGPGAVALDELVAEMTEYYRDEENLELHMLKDVSVGQMVAAKFPFDERWYRAEVVTKLENDRYEVYFVDYGDHEALTIKEMMELRTDFLSLRLQAIECSLANVKPRDNEWSSEACDRFAELSWVAQWKALTAKVRRYKERVLAGGSSRREGSPIPCVDLYNKTDSRDINIGKELVNEGMAEDEGPWSSASSTLSLNRRDIHESTTMPRVSSSETPSPPPPTKRLPENGTHSPQTLHLPGNSNQTIVEIDLTTPKKQNSSIETVDLVTPLKTTDETNSWKSKKW</sequence>
<evidence type="ECO:0000256" key="2">
    <source>
        <dbReference type="SAM" id="MobiDB-lite"/>
    </source>
</evidence>
<dbReference type="GeneID" id="107217850"/>
<dbReference type="PROSITE" id="PS50084">
    <property type="entry name" value="KH_TYPE_1"/>
    <property type="match status" value="2"/>
</dbReference>
<feature type="region of interest" description="Disordered" evidence="2">
    <location>
        <begin position="467"/>
        <end position="510"/>
    </location>
</feature>
<dbReference type="InterPro" id="IPR002999">
    <property type="entry name" value="Tudor"/>
</dbReference>
<dbReference type="AlphaFoldDB" id="A0A6J0BBD4"/>
<dbReference type="PANTHER" id="PTHR22948:SF29">
    <property type="entry name" value="FI02030P-RELATED"/>
    <property type="match status" value="1"/>
</dbReference>
<dbReference type="SMART" id="SM00333">
    <property type="entry name" value="TUDOR"/>
    <property type="match status" value="1"/>
</dbReference>
<proteinExistence type="predicted"/>
<dbReference type="PANTHER" id="PTHR22948">
    <property type="entry name" value="TUDOR DOMAIN CONTAINING PROTEIN"/>
    <property type="match status" value="1"/>
</dbReference>
<dbReference type="RefSeq" id="XP_015511018.1">
    <property type="nucleotide sequence ID" value="XM_015655532.1"/>
</dbReference>
<dbReference type="CTD" id="33401"/>
<reference evidence="5" key="1">
    <citation type="submission" date="2025-04" db="UniProtKB">
        <authorList>
            <consortium name="RefSeq"/>
        </authorList>
    </citation>
    <scope>IDENTIFICATION</scope>
    <source>
        <tissue evidence="6">Thorax and Abdomen</tissue>
        <tissue evidence="5">Whole body</tissue>
    </source>
</reference>
<dbReference type="GO" id="GO:0043186">
    <property type="term" value="C:P granule"/>
    <property type="evidence" value="ECO:0007669"/>
    <property type="project" value="TreeGrafter"/>
</dbReference>
<dbReference type="Gene3D" id="2.30.30.140">
    <property type="match status" value="1"/>
</dbReference>
<dbReference type="Gene3D" id="3.30.1370.10">
    <property type="entry name" value="K Homology domain, type 1"/>
    <property type="match status" value="2"/>
</dbReference>
<evidence type="ECO:0000313" key="4">
    <source>
        <dbReference type="Proteomes" id="UP000829291"/>
    </source>
</evidence>
<dbReference type="Proteomes" id="UP000829291">
    <property type="component" value="Chromosome 2"/>
</dbReference>
<dbReference type="SUPFAM" id="SSF54791">
    <property type="entry name" value="Eukaryotic type KH-domain (KH-domain type I)"/>
    <property type="match status" value="2"/>
</dbReference>
<dbReference type="InterPro" id="IPR036612">
    <property type="entry name" value="KH_dom_type_1_sf"/>
</dbReference>
<protein>
    <submittedName>
        <fullName evidence="5 6">Tudor and KH domain-containing protein</fullName>
    </submittedName>
</protein>
<dbReference type="GO" id="GO:0034587">
    <property type="term" value="P:piRNA processing"/>
    <property type="evidence" value="ECO:0007669"/>
    <property type="project" value="TreeGrafter"/>
</dbReference>
<dbReference type="RefSeq" id="XP_046587672.1">
    <property type="nucleotide sequence ID" value="XM_046731716.1"/>
</dbReference>
<dbReference type="FunCoup" id="A0A6J0BBD4">
    <property type="interactions" value="106"/>
</dbReference>
<dbReference type="GO" id="GO:0030719">
    <property type="term" value="P:P granule organization"/>
    <property type="evidence" value="ECO:0007669"/>
    <property type="project" value="TreeGrafter"/>
</dbReference>
<evidence type="ECO:0000256" key="1">
    <source>
        <dbReference type="PROSITE-ProRule" id="PRU00117"/>
    </source>
</evidence>
<dbReference type="InterPro" id="IPR004088">
    <property type="entry name" value="KH_dom_type_1"/>
</dbReference>